<dbReference type="CDD" id="cd00200">
    <property type="entry name" value="WD40"/>
    <property type="match status" value="1"/>
</dbReference>
<evidence type="ECO:0000256" key="4">
    <source>
        <dbReference type="ARBA" id="ARBA00022737"/>
    </source>
</evidence>
<keyword evidence="5 6" id="KW-0539">Nucleus</keyword>
<dbReference type="RefSeq" id="XP_014488962.1">
    <property type="nucleotide sequence ID" value="XM_014633476.1"/>
</dbReference>
<comment type="subcellular location">
    <subcellularLocation>
        <location evidence="6">Nucleus</location>
        <location evidence="6">Nucleolus</location>
    </subcellularLocation>
    <subcellularLocation>
        <location evidence="6">Nucleus</location>
        <location evidence="6">Nucleoplasm</location>
    </subcellularLocation>
</comment>
<feature type="repeat" description="WD" evidence="7">
    <location>
        <begin position="191"/>
        <end position="232"/>
    </location>
</feature>
<keyword evidence="2 6" id="KW-0698">rRNA processing</keyword>
<dbReference type="PRINTS" id="PR00320">
    <property type="entry name" value="GPROTEINBRPT"/>
</dbReference>
<feature type="domain" description="NLE" evidence="8">
    <location>
        <begin position="10"/>
        <end position="76"/>
    </location>
</feature>
<dbReference type="GO" id="GO:0005730">
    <property type="term" value="C:nucleolus"/>
    <property type="evidence" value="ECO:0007669"/>
    <property type="project" value="UniProtKB-SubCell"/>
</dbReference>
<name>A0A6P3YGQ3_DINQU</name>
<dbReference type="GO" id="GO:0000463">
    <property type="term" value="P:maturation of LSU-rRNA from tricistronic rRNA transcript (SSU-rRNA, 5.8S rRNA, LSU-rRNA)"/>
    <property type="evidence" value="ECO:0007669"/>
    <property type="project" value="UniProtKB-UniRule"/>
</dbReference>
<dbReference type="SUPFAM" id="SSF50978">
    <property type="entry name" value="WD40 repeat-like"/>
    <property type="match status" value="1"/>
</dbReference>
<keyword evidence="1 6" id="KW-0690">Ribosome biogenesis</keyword>
<dbReference type="InterPro" id="IPR015943">
    <property type="entry name" value="WD40/YVTN_repeat-like_dom_sf"/>
</dbReference>
<dbReference type="InterPro" id="IPR020472">
    <property type="entry name" value="WD40_PAC1"/>
</dbReference>
<dbReference type="InterPro" id="IPR012972">
    <property type="entry name" value="NLE"/>
</dbReference>
<dbReference type="InterPro" id="IPR001680">
    <property type="entry name" value="WD40_rpt"/>
</dbReference>
<dbReference type="GO" id="GO:0043021">
    <property type="term" value="F:ribonucleoprotein complex binding"/>
    <property type="evidence" value="ECO:0007669"/>
    <property type="project" value="UniProtKB-UniRule"/>
</dbReference>
<dbReference type="Pfam" id="PF00400">
    <property type="entry name" value="WD40"/>
    <property type="match status" value="6"/>
</dbReference>
<evidence type="ECO:0000259" key="8">
    <source>
        <dbReference type="Pfam" id="PF08154"/>
    </source>
</evidence>
<evidence type="ECO:0000256" key="6">
    <source>
        <dbReference type="HAMAP-Rule" id="MF_03029"/>
    </source>
</evidence>
<dbReference type="PANTHER" id="PTHR19855:SF11">
    <property type="entry name" value="RIBOSOME BIOGENESIS PROTEIN WDR12"/>
    <property type="match status" value="1"/>
</dbReference>
<dbReference type="InterPro" id="IPR036322">
    <property type="entry name" value="WD40_repeat_dom_sf"/>
</dbReference>
<organism evidence="9 10">
    <name type="scientific">Dinoponera quadriceps</name>
    <name type="common">South American ant</name>
    <dbReference type="NCBI Taxonomy" id="609295"/>
    <lineage>
        <taxon>Eukaryota</taxon>
        <taxon>Metazoa</taxon>
        <taxon>Ecdysozoa</taxon>
        <taxon>Arthropoda</taxon>
        <taxon>Hexapoda</taxon>
        <taxon>Insecta</taxon>
        <taxon>Pterygota</taxon>
        <taxon>Neoptera</taxon>
        <taxon>Endopterygota</taxon>
        <taxon>Hymenoptera</taxon>
        <taxon>Apocrita</taxon>
        <taxon>Aculeata</taxon>
        <taxon>Formicoidea</taxon>
        <taxon>Formicidae</taxon>
        <taxon>Ponerinae</taxon>
        <taxon>Ponerini</taxon>
        <taxon>Dinoponera</taxon>
    </lineage>
</organism>
<dbReference type="Pfam" id="PF08154">
    <property type="entry name" value="NLE"/>
    <property type="match status" value="1"/>
</dbReference>
<evidence type="ECO:0000313" key="10">
    <source>
        <dbReference type="RefSeq" id="XP_014488962.1"/>
    </source>
</evidence>
<feature type="repeat" description="WD" evidence="7">
    <location>
        <begin position="383"/>
        <end position="418"/>
    </location>
</feature>
<gene>
    <name evidence="10" type="primary">LOC106752070</name>
</gene>
<dbReference type="GO" id="GO:0005654">
    <property type="term" value="C:nucleoplasm"/>
    <property type="evidence" value="ECO:0007669"/>
    <property type="project" value="UniProtKB-SubCell"/>
</dbReference>
<dbReference type="GO" id="GO:0000466">
    <property type="term" value="P:maturation of 5.8S rRNA from tricistronic rRNA transcript (SSU-rRNA, 5.8S rRNA, LSU-rRNA)"/>
    <property type="evidence" value="ECO:0007669"/>
    <property type="project" value="UniProtKB-UniRule"/>
</dbReference>
<evidence type="ECO:0000313" key="9">
    <source>
        <dbReference type="Proteomes" id="UP000515204"/>
    </source>
</evidence>
<dbReference type="InterPro" id="IPR028599">
    <property type="entry name" value="WDR12/Ytm1"/>
</dbReference>
<evidence type="ECO:0000256" key="5">
    <source>
        <dbReference type="ARBA" id="ARBA00023242"/>
    </source>
</evidence>
<dbReference type="PANTHER" id="PTHR19855">
    <property type="entry name" value="WD40 REPEAT PROTEIN 12, 37"/>
    <property type="match status" value="1"/>
</dbReference>
<proteinExistence type="inferred from homology"/>
<comment type="function">
    <text evidence="6">Required for maturation of ribosomal RNAs and formation of the large ribosomal subunit.</text>
</comment>
<dbReference type="Proteomes" id="UP000515204">
    <property type="component" value="Unplaced"/>
</dbReference>
<dbReference type="AlphaFoldDB" id="A0A6P3YGQ3"/>
<evidence type="ECO:0000256" key="1">
    <source>
        <dbReference type="ARBA" id="ARBA00022517"/>
    </source>
</evidence>
<sequence length="418" mass="47254">MASTSDKEDVQICFTTKQAQYAVPDYTLLVQSSIDTNGLNTLVYELLKESNVKQSKIQFDFIIASELLRTSLLEHIAKKNVATEDIIEVQYVEKYPPPEHKNCITQDDWISAVAVYGKWILTGSYDNTLHIWTTKGEHLLVIRGHEAAVKAVAWLSVYDDEASFVSASADQTAMIWQWNIEKNSVKCVHVCEEHKRGLLAVGANPDKSLIATGGWDTMLKIWSTSMQDETEDGESASKMIKAKQSKTKLPQCTLMGNIETITGIVWSDKTTIITSSWDHTLRIWDSELRGIKDECLGNEPFLDVDYSPLTRTIIAPSSDNFIKLFDPRSSESMYPKTVFKSHTQWAQCVRWSTVNEYLFVSGGYDDLVKLWDTRSPTMPLYDLRGHTDKVLCCDWSESKLIMSGGADNTLEIFKTEAR</sequence>
<comment type="similarity">
    <text evidence="6">Belongs to the WD repeat WDR12/YTM1 family.</text>
</comment>
<evidence type="ECO:0000256" key="3">
    <source>
        <dbReference type="ARBA" id="ARBA00022574"/>
    </source>
</evidence>
<dbReference type="Gene3D" id="2.130.10.10">
    <property type="entry name" value="YVTN repeat-like/Quinoprotein amine dehydrogenase"/>
    <property type="match status" value="3"/>
</dbReference>
<feature type="repeat" description="WD" evidence="7">
    <location>
        <begin position="142"/>
        <end position="177"/>
    </location>
</feature>
<evidence type="ECO:0000256" key="2">
    <source>
        <dbReference type="ARBA" id="ARBA00022552"/>
    </source>
</evidence>
<protein>
    <recommendedName>
        <fullName evidence="6">Ribosome biogenesis protein WDR12 homolog</fullName>
    </recommendedName>
</protein>
<dbReference type="PROSITE" id="PS50082">
    <property type="entry name" value="WD_REPEATS_2"/>
    <property type="match status" value="5"/>
</dbReference>
<reference evidence="10" key="1">
    <citation type="submission" date="2025-08" db="UniProtKB">
        <authorList>
            <consortium name="RefSeq"/>
        </authorList>
    </citation>
    <scope>IDENTIFICATION</scope>
</reference>
<feature type="repeat" description="WD" evidence="7">
    <location>
        <begin position="339"/>
        <end position="375"/>
    </location>
</feature>
<dbReference type="KEGG" id="dqu:106752070"/>
<accession>A0A6P3YGQ3</accession>
<evidence type="ECO:0000256" key="7">
    <source>
        <dbReference type="PROSITE-ProRule" id="PRU00221"/>
    </source>
</evidence>
<dbReference type="OrthoDB" id="10251381at2759"/>
<dbReference type="PROSITE" id="PS50294">
    <property type="entry name" value="WD_REPEATS_REGION"/>
    <property type="match status" value="3"/>
</dbReference>
<dbReference type="HAMAP" id="MF_03029">
    <property type="entry name" value="WDR12"/>
    <property type="match status" value="1"/>
</dbReference>
<dbReference type="GO" id="GO:0030687">
    <property type="term" value="C:preribosome, large subunit precursor"/>
    <property type="evidence" value="ECO:0007669"/>
    <property type="project" value="UniProtKB-UniRule"/>
</dbReference>
<keyword evidence="3 7" id="KW-0853">WD repeat</keyword>
<keyword evidence="4" id="KW-0677">Repeat</keyword>
<dbReference type="GeneID" id="106752070"/>
<dbReference type="SMART" id="SM00320">
    <property type="entry name" value="WD40"/>
    <property type="match status" value="6"/>
</dbReference>
<keyword evidence="9" id="KW-1185">Reference proteome</keyword>
<feature type="repeat" description="WD" evidence="7">
    <location>
        <begin position="254"/>
        <end position="285"/>
    </location>
</feature>